<dbReference type="AlphaFoldDB" id="A0A914ZFK9"/>
<protein>
    <submittedName>
        <fullName evidence="3">Uncharacterized protein</fullName>
    </submittedName>
</protein>
<organism evidence="2 3">
    <name type="scientific">Panagrolaimus superbus</name>
    <dbReference type="NCBI Taxonomy" id="310955"/>
    <lineage>
        <taxon>Eukaryota</taxon>
        <taxon>Metazoa</taxon>
        <taxon>Ecdysozoa</taxon>
        <taxon>Nematoda</taxon>
        <taxon>Chromadorea</taxon>
        <taxon>Rhabditida</taxon>
        <taxon>Tylenchina</taxon>
        <taxon>Panagrolaimomorpha</taxon>
        <taxon>Panagrolaimoidea</taxon>
        <taxon>Panagrolaimidae</taxon>
        <taxon>Panagrolaimus</taxon>
    </lineage>
</organism>
<reference evidence="3" key="1">
    <citation type="submission" date="2022-11" db="UniProtKB">
        <authorList>
            <consortium name="WormBaseParasite"/>
        </authorList>
    </citation>
    <scope>IDENTIFICATION</scope>
</reference>
<evidence type="ECO:0000313" key="3">
    <source>
        <dbReference type="WBParaSite" id="PSU_v2.g9065.t1"/>
    </source>
</evidence>
<feature type="compositionally biased region" description="Low complexity" evidence="1">
    <location>
        <begin position="53"/>
        <end position="62"/>
    </location>
</feature>
<accession>A0A914ZFK9</accession>
<name>A0A914ZFK9_9BILA</name>
<evidence type="ECO:0000256" key="1">
    <source>
        <dbReference type="SAM" id="MobiDB-lite"/>
    </source>
</evidence>
<feature type="region of interest" description="Disordered" evidence="1">
    <location>
        <begin position="1"/>
        <end position="92"/>
    </location>
</feature>
<evidence type="ECO:0000313" key="2">
    <source>
        <dbReference type="Proteomes" id="UP000887577"/>
    </source>
</evidence>
<keyword evidence="2" id="KW-1185">Reference proteome</keyword>
<feature type="compositionally biased region" description="Low complexity" evidence="1">
    <location>
        <begin position="11"/>
        <end position="25"/>
    </location>
</feature>
<sequence length="92" mass="9995">MNIPKTKNDLTSSPSFSSTVSTPYSGRSFSVGENQRPYKLSKVSCNRSESTRDSSFSSRPISKIGDQDLNNNIENKSGDEDDEDVGTIIANG</sequence>
<proteinExistence type="predicted"/>
<dbReference type="Proteomes" id="UP000887577">
    <property type="component" value="Unplaced"/>
</dbReference>
<dbReference type="WBParaSite" id="PSU_v2.g9065.t1">
    <property type="protein sequence ID" value="PSU_v2.g9065.t1"/>
    <property type="gene ID" value="PSU_v2.g9065"/>
</dbReference>